<dbReference type="EMBL" id="RBDX01000028">
    <property type="protein sequence ID" value="RKN05184.1"/>
    <property type="molecule type" value="Genomic_DNA"/>
</dbReference>
<accession>A0A3A9W7B8</accession>
<feature type="domain" description="HTH cro/C1-type" evidence="1">
    <location>
        <begin position="11"/>
        <end position="64"/>
    </location>
</feature>
<evidence type="ECO:0000313" key="5">
    <source>
        <dbReference type="Proteomes" id="UP000275024"/>
    </source>
</evidence>
<organism evidence="2 5">
    <name type="scientific">Streptomyces radicis</name>
    <dbReference type="NCBI Taxonomy" id="1750517"/>
    <lineage>
        <taxon>Bacteria</taxon>
        <taxon>Bacillati</taxon>
        <taxon>Actinomycetota</taxon>
        <taxon>Actinomycetes</taxon>
        <taxon>Kitasatosporales</taxon>
        <taxon>Streptomycetaceae</taxon>
        <taxon>Streptomyces</taxon>
    </lineage>
</organism>
<sequence>MPDSTVPGDRLREIRLLRGLTQEDLAERSGLSLPTVKKIEQGGSARIETYHALARGLRIRTSQLFEPGDQPSRRDHADDDRIDLLPMRKAVAPALGPGGHLHVETVEIEPDLDQLRATARALDEAYHRDDYVTTSRLLPPLIRSAHTAVAHFDGGPQHVDALRLRSDALQQAGRLLTQIRVYDLAQMALRDAMRDSAAAGDVLAEAAAVDLQGWALVRQARLDEAEGVALATAEAIEPRLSRASRDELAVWGRLLVRASGAAARNNRPAEARDILHVARAAGSALGQRTGGAGYKSGAFNQLSAAYQAIENHMIADRPDRVLGMSERIAAADASTSNTRHRHLLDVARAHVALRQDGDAEDILDALHEESPDWLRHQQMASEVFADLLRKRKRLTGRQRRLAQFFAAA</sequence>
<dbReference type="Proteomes" id="UP000275024">
    <property type="component" value="Unassembled WGS sequence"/>
</dbReference>
<evidence type="ECO:0000313" key="2">
    <source>
        <dbReference type="EMBL" id="RKN05184.1"/>
    </source>
</evidence>
<dbReference type="AlphaFoldDB" id="A0A3A9W7B8"/>
<keyword evidence="4" id="KW-1185">Reference proteome</keyword>
<reference evidence="4 5" key="1">
    <citation type="submission" date="2018-09" db="EMBL/GenBank/DDBJ databases">
        <title>Streptomyces sp. nov. DS1-2, an endophytic actinomycete isolated from roots of Dendrobium scabrilingue.</title>
        <authorList>
            <person name="Kuncharoen N."/>
            <person name="Kudo T."/>
            <person name="Ohkuma M."/>
            <person name="Yuki M."/>
            <person name="Tanasupawat S."/>
        </authorList>
    </citation>
    <scope>NUCLEOTIDE SEQUENCE [LARGE SCALE GENOMIC DNA]</scope>
    <source>
        <strain evidence="2 5">AZ1-7</strain>
        <strain evidence="3 4">DS1-2</strain>
    </source>
</reference>
<dbReference type="PROSITE" id="PS50943">
    <property type="entry name" value="HTH_CROC1"/>
    <property type="match status" value="1"/>
</dbReference>
<dbReference type="OrthoDB" id="3210663at2"/>
<dbReference type="InterPro" id="IPR010982">
    <property type="entry name" value="Lambda_DNA-bd_dom_sf"/>
</dbReference>
<dbReference type="EMBL" id="RBDY01000026">
    <property type="protein sequence ID" value="RKN16717.1"/>
    <property type="molecule type" value="Genomic_DNA"/>
</dbReference>
<protein>
    <submittedName>
        <fullName evidence="2">XRE family transcriptional regulator</fullName>
    </submittedName>
</protein>
<dbReference type="SUPFAM" id="SSF47413">
    <property type="entry name" value="lambda repressor-like DNA-binding domains"/>
    <property type="match status" value="1"/>
</dbReference>
<dbReference type="Pfam" id="PF01381">
    <property type="entry name" value="HTH_3"/>
    <property type="match status" value="1"/>
</dbReference>
<dbReference type="InterPro" id="IPR001387">
    <property type="entry name" value="Cro/C1-type_HTH"/>
</dbReference>
<evidence type="ECO:0000313" key="4">
    <source>
        <dbReference type="Proteomes" id="UP000268652"/>
    </source>
</evidence>
<evidence type="ECO:0000313" key="3">
    <source>
        <dbReference type="EMBL" id="RKN16717.1"/>
    </source>
</evidence>
<proteinExistence type="predicted"/>
<dbReference type="Proteomes" id="UP000268652">
    <property type="component" value="Unassembled WGS sequence"/>
</dbReference>
<dbReference type="GO" id="GO:0003677">
    <property type="term" value="F:DNA binding"/>
    <property type="evidence" value="ECO:0007669"/>
    <property type="project" value="InterPro"/>
</dbReference>
<name>A0A3A9W7B8_9ACTN</name>
<gene>
    <name evidence="3" type="ORF">D7318_25120</name>
    <name evidence="2" type="ORF">D7319_25755</name>
</gene>
<comment type="caution">
    <text evidence="2">The sequence shown here is derived from an EMBL/GenBank/DDBJ whole genome shotgun (WGS) entry which is preliminary data.</text>
</comment>
<dbReference type="SMART" id="SM00530">
    <property type="entry name" value="HTH_XRE"/>
    <property type="match status" value="1"/>
</dbReference>
<dbReference type="CDD" id="cd00093">
    <property type="entry name" value="HTH_XRE"/>
    <property type="match status" value="1"/>
</dbReference>
<dbReference type="RefSeq" id="WP_120699485.1">
    <property type="nucleotide sequence ID" value="NZ_RBDX01000028.1"/>
</dbReference>
<dbReference type="Gene3D" id="1.10.260.40">
    <property type="entry name" value="lambda repressor-like DNA-binding domains"/>
    <property type="match status" value="1"/>
</dbReference>
<evidence type="ECO:0000259" key="1">
    <source>
        <dbReference type="PROSITE" id="PS50943"/>
    </source>
</evidence>